<gene>
    <name evidence="1" type="ORF">IR213_06335</name>
</gene>
<organism evidence="1 2">
    <name type="scientific">Flavobacterium soyangense</name>
    <dbReference type="NCBI Taxonomy" id="2023265"/>
    <lineage>
        <taxon>Bacteria</taxon>
        <taxon>Pseudomonadati</taxon>
        <taxon>Bacteroidota</taxon>
        <taxon>Flavobacteriia</taxon>
        <taxon>Flavobacteriales</taxon>
        <taxon>Flavobacteriaceae</taxon>
        <taxon>Flavobacterium</taxon>
    </lineage>
</organism>
<protein>
    <submittedName>
        <fullName evidence="1">Uncharacterized protein</fullName>
    </submittedName>
</protein>
<dbReference type="Proteomes" id="UP000646211">
    <property type="component" value="Unassembled WGS sequence"/>
</dbReference>
<sequence>MNKTCLIITSCIYPFSSFVELKNPKEREHLHILALKRWLNESNFKSIIICDNSAYTYSNELVNLALTKGKNLEILSFNGDREKTFLYGKGYGEGELMQYVFSNSELLKEHDSFFKVTGKLFVENYFVYNKTNNSDFIFSYPINFIFVKKALDRIFTDFYYAKITSYKLYLGQAYHKVRDNEGLFLEHVFALRLNELKFKNEKIKINTMYPFPKITGKGGSIGTVYELNPIRNCIKNFLLRTPFVKKV</sequence>
<dbReference type="EMBL" id="JADHEC010000010">
    <property type="protein sequence ID" value="MBF2708206.1"/>
    <property type="molecule type" value="Genomic_DNA"/>
</dbReference>
<keyword evidence="2" id="KW-1185">Reference proteome</keyword>
<evidence type="ECO:0000313" key="1">
    <source>
        <dbReference type="EMBL" id="MBF2708206.1"/>
    </source>
</evidence>
<comment type="caution">
    <text evidence="1">The sequence shown here is derived from an EMBL/GenBank/DDBJ whole genome shotgun (WGS) entry which is preliminary data.</text>
</comment>
<reference evidence="1" key="1">
    <citation type="submission" date="2020-11" db="EMBL/GenBank/DDBJ databases">
        <title>Genome of Flavobacterium soyangense.</title>
        <authorList>
            <person name="Liu Q."/>
            <person name="Xin Y.-H."/>
        </authorList>
    </citation>
    <scope>NUCLEOTIDE SEQUENCE</scope>
    <source>
        <strain evidence="1">CGMCC 1.13493</strain>
    </source>
</reference>
<name>A0A930UBE0_9FLAO</name>
<evidence type="ECO:0000313" key="2">
    <source>
        <dbReference type="Proteomes" id="UP000646211"/>
    </source>
</evidence>
<accession>A0A930UBE0</accession>
<dbReference type="AlphaFoldDB" id="A0A930UBE0"/>
<proteinExistence type="predicted"/>
<dbReference type="RefSeq" id="WP_194311464.1">
    <property type="nucleotide sequence ID" value="NZ_JADHEC010000010.1"/>
</dbReference>